<proteinExistence type="predicted"/>
<gene>
    <name evidence="2" type="ORF">SDC9_156936</name>
</gene>
<protein>
    <submittedName>
        <fullName evidence="2">Uncharacterized protein</fullName>
    </submittedName>
</protein>
<comment type="caution">
    <text evidence="2">The sequence shown here is derived from an EMBL/GenBank/DDBJ whole genome shotgun (WGS) entry which is preliminary data.</text>
</comment>
<feature type="region of interest" description="Disordered" evidence="1">
    <location>
        <begin position="18"/>
        <end position="45"/>
    </location>
</feature>
<reference evidence="2" key="1">
    <citation type="submission" date="2019-08" db="EMBL/GenBank/DDBJ databases">
        <authorList>
            <person name="Kucharzyk K."/>
            <person name="Murdoch R.W."/>
            <person name="Higgins S."/>
            <person name="Loffler F."/>
        </authorList>
    </citation>
    <scope>NUCLEOTIDE SEQUENCE</scope>
</reference>
<dbReference type="EMBL" id="VSSQ01055774">
    <property type="protein sequence ID" value="MPN09645.1"/>
    <property type="molecule type" value="Genomic_DNA"/>
</dbReference>
<accession>A0A645F5L9</accession>
<sequence length="223" mass="24141">MVPTTPCLFRANRRVLRERSHESPRLHRRGGFAAPPPARRRRARVIPSPMCPCRFPGGAGPRTPLRTSHRRVPPSLNAATVTGWSWSAWAMTLATASDTASAKTCARSASTATSSPAQWRRASKPSPRSAASAASRTTSGRGAGPRRAPSPSSAWSTSSSLRWSATAARQVSAMNCRSSRVWSEASPRRRAPSARRTARSVARTIVSWRWRAICARSSRMAAA</sequence>
<feature type="compositionally biased region" description="Low complexity" evidence="1">
    <location>
        <begin position="124"/>
        <end position="159"/>
    </location>
</feature>
<feature type="compositionally biased region" description="Basic residues" evidence="1">
    <location>
        <begin position="188"/>
        <end position="198"/>
    </location>
</feature>
<feature type="region of interest" description="Disordered" evidence="1">
    <location>
        <begin position="176"/>
        <end position="198"/>
    </location>
</feature>
<evidence type="ECO:0000313" key="2">
    <source>
        <dbReference type="EMBL" id="MPN09645.1"/>
    </source>
</evidence>
<evidence type="ECO:0000256" key="1">
    <source>
        <dbReference type="SAM" id="MobiDB-lite"/>
    </source>
</evidence>
<feature type="region of interest" description="Disordered" evidence="1">
    <location>
        <begin position="107"/>
        <end position="159"/>
    </location>
</feature>
<organism evidence="2">
    <name type="scientific">bioreactor metagenome</name>
    <dbReference type="NCBI Taxonomy" id="1076179"/>
    <lineage>
        <taxon>unclassified sequences</taxon>
        <taxon>metagenomes</taxon>
        <taxon>ecological metagenomes</taxon>
    </lineage>
</organism>
<name>A0A645F5L9_9ZZZZ</name>
<dbReference type="AlphaFoldDB" id="A0A645F5L9"/>
<feature type="compositionally biased region" description="Low complexity" evidence="1">
    <location>
        <begin position="107"/>
        <end position="117"/>
    </location>
</feature>